<dbReference type="Pfam" id="PF00107">
    <property type="entry name" value="ADH_zinc_N"/>
    <property type="match status" value="1"/>
</dbReference>
<organism evidence="8 9">
    <name type="scientific">Microlunatus soli</name>
    <dbReference type="NCBI Taxonomy" id="630515"/>
    <lineage>
        <taxon>Bacteria</taxon>
        <taxon>Bacillati</taxon>
        <taxon>Actinomycetota</taxon>
        <taxon>Actinomycetes</taxon>
        <taxon>Propionibacteriales</taxon>
        <taxon>Propionibacteriaceae</taxon>
        <taxon>Microlunatus</taxon>
    </lineage>
</organism>
<dbReference type="Gene3D" id="3.40.50.720">
    <property type="entry name" value="NAD(P)-binding Rossmann-like Domain"/>
    <property type="match status" value="1"/>
</dbReference>
<reference evidence="8 9" key="1">
    <citation type="submission" date="2016-10" db="EMBL/GenBank/DDBJ databases">
        <authorList>
            <person name="de Groot N.N."/>
        </authorList>
    </citation>
    <scope>NUCLEOTIDE SEQUENCE [LARGE SCALE GENOMIC DNA]</scope>
    <source>
        <strain evidence="8 9">DSM 21800</strain>
    </source>
</reference>
<comment type="similarity">
    <text evidence="2 6">Belongs to the zinc-containing alcohol dehydrogenase family.</text>
</comment>
<feature type="domain" description="Enoyl reductase (ER)" evidence="7">
    <location>
        <begin position="9"/>
        <end position="341"/>
    </location>
</feature>
<dbReference type="InterPro" id="IPR011032">
    <property type="entry name" value="GroES-like_sf"/>
</dbReference>
<dbReference type="PANTHER" id="PTHR43161:SF9">
    <property type="entry name" value="SORBITOL DEHYDROGENASE"/>
    <property type="match status" value="1"/>
</dbReference>
<keyword evidence="5" id="KW-0560">Oxidoreductase</keyword>
<sequence>MTDVQVPTGQRRSLLIKPGEVEVEQATVPQPGPDQVLIEISAVGICGSDVHYFEHGRIADFVVEQPLVLGHEASGVIRALGSAVTDRQLGQRVALEPQETCGHCKQCQAGRYNLCSDVQFYATPPVHGAFAEYVVLNAGRAHPIPDTLSDEAGALIEPLAVGVSANRKAAVEPGDRVLVTGAGPVGLLAAGVARARGGWVAVSDTNAYRLQVARDRGAHATIDATQGSPRDQQGEFDVILECSGAGPAVLGAFDAAAPAARVVLIGMGAASLELPVSLIQNRELWVTGVFRYANCYPAAIALAADGAIDLDSLVTARFGIDEVADALTALRRDPHTLKPVVYPSR</sequence>
<evidence type="ECO:0000256" key="1">
    <source>
        <dbReference type="ARBA" id="ARBA00001947"/>
    </source>
</evidence>
<evidence type="ECO:0000256" key="6">
    <source>
        <dbReference type="RuleBase" id="RU361277"/>
    </source>
</evidence>
<dbReference type="PANTHER" id="PTHR43161">
    <property type="entry name" value="SORBITOL DEHYDROGENASE"/>
    <property type="match status" value="1"/>
</dbReference>
<dbReference type="Proteomes" id="UP000199103">
    <property type="component" value="Chromosome I"/>
</dbReference>
<dbReference type="OrthoDB" id="9797931at2"/>
<dbReference type="GO" id="GO:0008270">
    <property type="term" value="F:zinc ion binding"/>
    <property type="evidence" value="ECO:0007669"/>
    <property type="project" value="InterPro"/>
</dbReference>
<evidence type="ECO:0000256" key="5">
    <source>
        <dbReference type="ARBA" id="ARBA00023002"/>
    </source>
</evidence>
<keyword evidence="3 6" id="KW-0479">Metal-binding</keyword>
<evidence type="ECO:0000256" key="2">
    <source>
        <dbReference type="ARBA" id="ARBA00008072"/>
    </source>
</evidence>
<keyword evidence="9" id="KW-1185">Reference proteome</keyword>
<dbReference type="EMBL" id="LT629772">
    <property type="protein sequence ID" value="SDT15873.1"/>
    <property type="molecule type" value="Genomic_DNA"/>
</dbReference>
<keyword evidence="4 6" id="KW-0862">Zinc</keyword>
<accession>A0A1H1Y397</accession>
<dbReference type="PROSITE" id="PS00059">
    <property type="entry name" value="ADH_ZINC"/>
    <property type="match status" value="1"/>
</dbReference>
<dbReference type="InterPro" id="IPR002328">
    <property type="entry name" value="ADH_Zn_CS"/>
</dbReference>
<dbReference type="AlphaFoldDB" id="A0A1H1Y397"/>
<dbReference type="InterPro" id="IPR020843">
    <property type="entry name" value="ER"/>
</dbReference>
<dbReference type="InterPro" id="IPR036291">
    <property type="entry name" value="NAD(P)-bd_dom_sf"/>
</dbReference>
<dbReference type="RefSeq" id="WP_091527493.1">
    <property type="nucleotide sequence ID" value="NZ_LT629772.1"/>
</dbReference>
<dbReference type="Pfam" id="PF08240">
    <property type="entry name" value="ADH_N"/>
    <property type="match status" value="1"/>
</dbReference>
<evidence type="ECO:0000313" key="8">
    <source>
        <dbReference type="EMBL" id="SDT15873.1"/>
    </source>
</evidence>
<dbReference type="Gene3D" id="3.90.180.10">
    <property type="entry name" value="Medium-chain alcohol dehydrogenases, catalytic domain"/>
    <property type="match status" value="1"/>
</dbReference>
<dbReference type="InterPro" id="IPR013149">
    <property type="entry name" value="ADH-like_C"/>
</dbReference>
<evidence type="ECO:0000259" key="7">
    <source>
        <dbReference type="SMART" id="SM00829"/>
    </source>
</evidence>
<dbReference type="STRING" id="630515.SAMN04489812_4371"/>
<dbReference type="SMART" id="SM00829">
    <property type="entry name" value="PKS_ER"/>
    <property type="match status" value="1"/>
</dbReference>
<dbReference type="CDD" id="cd05285">
    <property type="entry name" value="sorbitol_DH"/>
    <property type="match status" value="1"/>
</dbReference>
<evidence type="ECO:0000313" key="9">
    <source>
        <dbReference type="Proteomes" id="UP000199103"/>
    </source>
</evidence>
<name>A0A1H1Y397_9ACTN</name>
<dbReference type="SUPFAM" id="SSF50129">
    <property type="entry name" value="GroES-like"/>
    <property type="match status" value="1"/>
</dbReference>
<dbReference type="InterPro" id="IPR013154">
    <property type="entry name" value="ADH-like_N"/>
</dbReference>
<comment type="cofactor">
    <cofactor evidence="1 6">
        <name>Zn(2+)</name>
        <dbReference type="ChEBI" id="CHEBI:29105"/>
    </cofactor>
</comment>
<dbReference type="GO" id="GO:0016616">
    <property type="term" value="F:oxidoreductase activity, acting on the CH-OH group of donors, NAD or NADP as acceptor"/>
    <property type="evidence" value="ECO:0007669"/>
    <property type="project" value="InterPro"/>
</dbReference>
<dbReference type="SUPFAM" id="SSF51735">
    <property type="entry name" value="NAD(P)-binding Rossmann-fold domains"/>
    <property type="match status" value="1"/>
</dbReference>
<evidence type="ECO:0000256" key="3">
    <source>
        <dbReference type="ARBA" id="ARBA00022723"/>
    </source>
</evidence>
<evidence type="ECO:0000256" key="4">
    <source>
        <dbReference type="ARBA" id="ARBA00022833"/>
    </source>
</evidence>
<protein>
    <submittedName>
        <fullName evidence="8">L-iditol 2-dehydrogenase</fullName>
    </submittedName>
</protein>
<dbReference type="InterPro" id="IPR045306">
    <property type="entry name" value="SDH-like"/>
</dbReference>
<gene>
    <name evidence="8" type="ORF">SAMN04489812_4371</name>
</gene>
<proteinExistence type="inferred from homology"/>